<dbReference type="InterPro" id="IPR019302">
    <property type="entry name" value="CAP12/PCTIR_TIR_dom"/>
</dbReference>
<evidence type="ECO:0000313" key="3">
    <source>
        <dbReference type="Proteomes" id="UP001327027"/>
    </source>
</evidence>
<keyword evidence="3" id="KW-1185">Reference proteome</keyword>
<dbReference type="RefSeq" id="WP_324178603.1">
    <property type="nucleotide sequence ID" value="NZ_BAABAW010000003.1"/>
</dbReference>
<evidence type="ECO:0000313" key="2">
    <source>
        <dbReference type="EMBL" id="MEB3344561.1"/>
    </source>
</evidence>
<feature type="domain" description="CD-NTase-associated protein 12/Pycsar effector protein TIR" evidence="1">
    <location>
        <begin position="195"/>
        <end position="311"/>
    </location>
</feature>
<proteinExistence type="predicted"/>
<name>A0ABU5ZR59_9FLAO</name>
<protein>
    <submittedName>
        <fullName evidence="2">Nucleotide-binding protein</fullName>
    </submittedName>
</protein>
<accession>A0ABU5ZR59</accession>
<evidence type="ECO:0000259" key="1">
    <source>
        <dbReference type="Pfam" id="PF10137"/>
    </source>
</evidence>
<reference evidence="2 3" key="1">
    <citation type="journal article" date="2013" name="Int. J. Syst. Evol. Microbiol.">
        <title>Aquimarina gracilis sp. nov., isolated from the gut microflora of a mussel, Mytilus coruscus, and emended description of Aquimarina spongiae.</title>
        <authorList>
            <person name="Park S.C."/>
            <person name="Choe H.N."/>
            <person name="Baik K.S."/>
            <person name="Seong C.N."/>
        </authorList>
    </citation>
    <scope>NUCLEOTIDE SEQUENCE [LARGE SCALE GENOMIC DNA]</scope>
    <source>
        <strain evidence="2 3">PSC32</strain>
    </source>
</reference>
<dbReference type="EMBL" id="JAYKLX010000002">
    <property type="protein sequence ID" value="MEB3344561.1"/>
    <property type="molecule type" value="Genomic_DNA"/>
</dbReference>
<organism evidence="2 3">
    <name type="scientific">Aquimarina gracilis</name>
    <dbReference type="NCBI Taxonomy" id="874422"/>
    <lineage>
        <taxon>Bacteria</taxon>
        <taxon>Pseudomonadati</taxon>
        <taxon>Bacteroidota</taxon>
        <taxon>Flavobacteriia</taxon>
        <taxon>Flavobacteriales</taxon>
        <taxon>Flavobacteriaceae</taxon>
        <taxon>Aquimarina</taxon>
    </lineage>
</organism>
<gene>
    <name evidence="2" type="ORF">U6A24_03760</name>
</gene>
<sequence length="338" mass="38561">MKILFQGGWKQKRDLPENKLLVEEYCKYLAKKVAHSRHTIVLTSNRDCDSLIAHEISKELDGKQELIKERVLFLLPDRTDKIPKLGTVHKFGKLKWWQEERTYIIQQVEALIAIGGGKGTSDCIQKAILANLPVFVSGQIDCLATETWKQRPANYKYIQENDTLFTEDLNTTPDLFCEQIFEVLDKEPVSENSRNIFIVHGRDHYERDKLVNILKKLDFHPIVLDKEPNTGLTIIEKLERDINNVGFGFILYTPDDIGGLKGDIPGPRARQNVIFEHGYLFGLLGRNRTCALLKGEIEFPSDLNGVINEKYIDLGQESLKIAKILKDAGYRVDAGNLI</sequence>
<dbReference type="Proteomes" id="UP001327027">
    <property type="component" value="Unassembled WGS sequence"/>
</dbReference>
<dbReference type="Pfam" id="PF10137">
    <property type="entry name" value="CAP12-PCTIR_TIR"/>
    <property type="match status" value="1"/>
</dbReference>
<comment type="caution">
    <text evidence="2">The sequence shown here is derived from an EMBL/GenBank/DDBJ whole genome shotgun (WGS) entry which is preliminary data.</text>
</comment>